<protein>
    <submittedName>
        <fullName evidence="2">Uncharacterized protein</fullName>
    </submittedName>
</protein>
<evidence type="ECO:0000313" key="2">
    <source>
        <dbReference type="Ensembl" id="ENSTMTP00000015279.1"/>
    </source>
</evidence>
<organism evidence="2 3">
    <name type="scientific">Terrapene triunguis</name>
    <name type="common">Three-toed box turtle</name>
    <dbReference type="NCBI Taxonomy" id="2587831"/>
    <lineage>
        <taxon>Eukaryota</taxon>
        <taxon>Metazoa</taxon>
        <taxon>Chordata</taxon>
        <taxon>Craniata</taxon>
        <taxon>Vertebrata</taxon>
        <taxon>Euteleostomi</taxon>
        <taxon>Archelosauria</taxon>
        <taxon>Testudinata</taxon>
        <taxon>Testudines</taxon>
        <taxon>Cryptodira</taxon>
        <taxon>Durocryptodira</taxon>
        <taxon>Testudinoidea</taxon>
        <taxon>Emydidae</taxon>
        <taxon>Terrapene</taxon>
    </lineage>
</organism>
<dbReference type="InParanoid" id="A0A674J774"/>
<evidence type="ECO:0000313" key="3">
    <source>
        <dbReference type="Proteomes" id="UP000472274"/>
    </source>
</evidence>
<sequence length="106" mass="11218">AGLPWGSCPLSSAWTPPGGKNKDQPKERGKSQKWKRVNGHQLAPGTFSSFTSCSLCAKPLVNKNEGKTSLGCGGRALLCGMCWADIGLYPTACSHPWALSLCLVRG</sequence>
<feature type="compositionally biased region" description="Basic and acidic residues" evidence="1">
    <location>
        <begin position="20"/>
        <end position="30"/>
    </location>
</feature>
<feature type="region of interest" description="Disordered" evidence="1">
    <location>
        <begin position="1"/>
        <end position="36"/>
    </location>
</feature>
<accession>A0A674J774</accession>
<dbReference type="Gene3D" id="3.30.60.20">
    <property type="match status" value="1"/>
</dbReference>
<dbReference type="Ensembl" id="ENSTMTT00000015827.1">
    <property type="protein sequence ID" value="ENSTMTP00000015279.1"/>
    <property type="gene ID" value="ENSTMTG00000011196.1"/>
</dbReference>
<name>A0A674J774_9SAUR</name>
<dbReference type="InterPro" id="IPR053089">
    <property type="entry name" value="Rho_GEF18"/>
</dbReference>
<dbReference type="PANTHER" id="PTHR47440:SF1">
    <property type="entry name" value="RHO_RAC GUANINE NUCLEOTIDE EXCHANGE FACTOR 18"/>
    <property type="match status" value="1"/>
</dbReference>
<dbReference type="Proteomes" id="UP000472274">
    <property type="component" value="Unplaced"/>
</dbReference>
<proteinExistence type="predicted"/>
<reference evidence="2" key="1">
    <citation type="submission" date="2025-08" db="UniProtKB">
        <authorList>
            <consortium name="Ensembl"/>
        </authorList>
    </citation>
    <scope>IDENTIFICATION</scope>
</reference>
<keyword evidence="3" id="KW-1185">Reference proteome</keyword>
<evidence type="ECO:0000256" key="1">
    <source>
        <dbReference type="SAM" id="MobiDB-lite"/>
    </source>
</evidence>
<reference evidence="2" key="2">
    <citation type="submission" date="2025-09" db="UniProtKB">
        <authorList>
            <consortium name="Ensembl"/>
        </authorList>
    </citation>
    <scope>IDENTIFICATION</scope>
</reference>
<dbReference type="AlphaFoldDB" id="A0A674J774"/>
<dbReference type="PANTHER" id="PTHR47440">
    <property type="entry name" value="RIKEN CDNA A430078G23 GENE"/>
    <property type="match status" value="1"/>
</dbReference>